<feature type="region of interest" description="Disordered" evidence="1">
    <location>
        <begin position="42"/>
        <end position="76"/>
    </location>
</feature>
<feature type="compositionally biased region" description="Basic and acidic residues" evidence="1">
    <location>
        <begin position="50"/>
        <end position="63"/>
    </location>
</feature>
<accession>A0A1B4PRC0</accession>
<proteinExistence type="predicted"/>
<dbReference type="AlphaFoldDB" id="A0A1B4PRC0"/>
<protein>
    <submittedName>
        <fullName evidence="2">Uncharacterized protein</fullName>
    </submittedName>
</protein>
<evidence type="ECO:0000313" key="3">
    <source>
        <dbReference type="Proteomes" id="UP000094776"/>
    </source>
</evidence>
<evidence type="ECO:0000256" key="1">
    <source>
        <dbReference type="SAM" id="MobiDB-lite"/>
    </source>
</evidence>
<dbReference type="Proteomes" id="UP000094776">
    <property type="component" value="Chromosome 1"/>
</dbReference>
<gene>
    <name evidence="2" type="ORF">WT26_10630</name>
</gene>
<name>A0A1B4PRC0_BURCE</name>
<sequence length="76" mass="7950">MSGIGAAAQAFAQRGATVTIASRDPHKATAVAASPCGLVRRGQWAAHSRRPNDKRPAFRRECGAPKGAADALTRPR</sequence>
<dbReference type="EMBL" id="CP013443">
    <property type="protein sequence ID" value="AOK16433.1"/>
    <property type="molecule type" value="Genomic_DNA"/>
</dbReference>
<dbReference type="SUPFAM" id="SSF51735">
    <property type="entry name" value="NAD(P)-binding Rossmann-fold domains"/>
    <property type="match status" value="1"/>
</dbReference>
<dbReference type="Gene3D" id="3.40.50.720">
    <property type="entry name" value="NAD(P)-binding Rossmann-like Domain"/>
    <property type="match status" value="1"/>
</dbReference>
<reference evidence="2 3" key="1">
    <citation type="submission" date="2015-12" db="EMBL/GenBank/DDBJ databases">
        <title>Diversity of Burkholderia near neighbor genomes.</title>
        <authorList>
            <person name="Sahl J."/>
            <person name="Wagner D."/>
            <person name="Keim P."/>
        </authorList>
    </citation>
    <scope>NUCLEOTIDE SEQUENCE [LARGE SCALE GENOMIC DNA]</scope>
    <source>
        <strain evidence="2 3">MSMB1184WGS</strain>
    </source>
</reference>
<organism evidence="2 3">
    <name type="scientific">Burkholderia cepacia</name>
    <name type="common">Pseudomonas cepacia</name>
    <dbReference type="NCBI Taxonomy" id="292"/>
    <lineage>
        <taxon>Bacteria</taxon>
        <taxon>Pseudomonadati</taxon>
        <taxon>Pseudomonadota</taxon>
        <taxon>Betaproteobacteria</taxon>
        <taxon>Burkholderiales</taxon>
        <taxon>Burkholderiaceae</taxon>
        <taxon>Burkholderia</taxon>
        <taxon>Burkholderia cepacia complex</taxon>
    </lineage>
</organism>
<evidence type="ECO:0000313" key="2">
    <source>
        <dbReference type="EMBL" id="AOK16433.1"/>
    </source>
</evidence>
<dbReference type="InterPro" id="IPR036291">
    <property type="entry name" value="NAD(P)-bd_dom_sf"/>
</dbReference>